<name>A0A6J8CZM8_MYTCO</name>
<dbReference type="InterPro" id="IPR031569">
    <property type="entry name" value="ApeC"/>
</dbReference>
<feature type="domain" description="Apextrin C-terminal" evidence="2">
    <location>
        <begin position="58"/>
        <end position="260"/>
    </location>
</feature>
<evidence type="ECO:0000313" key="3">
    <source>
        <dbReference type="EMBL" id="CAC5400412.1"/>
    </source>
</evidence>
<dbReference type="Pfam" id="PF16977">
    <property type="entry name" value="ApeC"/>
    <property type="match status" value="1"/>
</dbReference>
<keyword evidence="4" id="KW-1185">Reference proteome</keyword>
<evidence type="ECO:0000256" key="1">
    <source>
        <dbReference type="SAM" id="Phobius"/>
    </source>
</evidence>
<dbReference type="PANTHER" id="PTHR19324">
    <property type="entry name" value="PERFORIN-LIKE PROTEIN 1"/>
    <property type="match status" value="1"/>
</dbReference>
<accession>A0A6J8CZM8</accession>
<evidence type="ECO:0000259" key="2">
    <source>
        <dbReference type="Pfam" id="PF16977"/>
    </source>
</evidence>
<feature type="transmembrane region" description="Helical" evidence="1">
    <location>
        <begin position="35"/>
        <end position="57"/>
    </location>
</feature>
<keyword evidence="1" id="KW-1133">Transmembrane helix</keyword>
<reference evidence="3 4" key="1">
    <citation type="submission" date="2020-06" db="EMBL/GenBank/DDBJ databases">
        <authorList>
            <person name="Li R."/>
            <person name="Bekaert M."/>
        </authorList>
    </citation>
    <scope>NUCLEOTIDE SEQUENCE [LARGE SCALE GENOMIC DNA]</scope>
    <source>
        <strain evidence="4">wild</strain>
    </source>
</reference>
<protein>
    <recommendedName>
        <fullName evidence="2">Apextrin C-terminal domain-containing protein</fullName>
    </recommendedName>
</protein>
<organism evidence="3 4">
    <name type="scientific">Mytilus coruscus</name>
    <name type="common">Sea mussel</name>
    <dbReference type="NCBI Taxonomy" id="42192"/>
    <lineage>
        <taxon>Eukaryota</taxon>
        <taxon>Metazoa</taxon>
        <taxon>Spiralia</taxon>
        <taxon>Lophotrochozoa</taxon>
        <taxon>Mollusca</taxon>
        <taxon>Bivalvia</taxon>
        <taxon>Autobranchia</taxon>
        <taxon>Pteriomorphia</taxon>
        <taxon>Mytilida</taxon>
        <taxon>Mytiloidea</taxon>
        <taxon>Mytilidae</taxon>
        <taxon>Mytilinae</taxon>
        <taxon>Mytilus</taxon>
    </lineage>
</organism>
<keyword evidence="1" id="KW-0472">Membrane</keyword>
<dbReference type="AlphaFoldDB" id="A0A6J8CZM8"/>
<dbReference type="EMBL" id="CACVKT020006198">
    <property type="protein sequence ID" value="CAC5400412.1"/>
    <property type="molecule type" value="Genomic_DNA"/>
</dbReference>
<proteinExistence type="predicted"/>
<keyword evidence="1" id="KW-0812">Transmembrane</keyword>
<gene>
    <name evidence="3" type="ORF">MCOR_34593</name>
</gene>
<dbReference type="OrthoDB" id="5954510at2759"/>
<sequence length="261" mass="29830">MCKGKDNLLDNSVLYINSSIDKQRSVLGIRFSQKWQYTMMQTILALFLVVACVYAVSWPHGKYTLVKPKSGCPPGWFEGWRHQDNEDSDNKNSVSYGHHFYGSFGRNTKTYYCSKTREEKVTDWTTWKLLSWPKGTYCILRKGGSCPKGFANGHVHWDDEDSNNENNLGGTLPDGDYDRNTLIQYCCRSDGPSNIAIELPTSKPFYLVRKSSACQQVKGMTVRNEYIKTDDEDKDNKNSWAGSYPSISGGRNIQMEYCYYA</sequence>
<evidence type="ECO:0000313" key="4">
    <source>
        <dbReference type="Proteomes" id="UP000507470"/>
    </source>
</evidence>
<dbReference type="PANTHER" id="PTHR19324:SF33">
    <property type="entry name" value="MUCIN-5AC"/>
    <property type="match status" value="1"/>
</dbReference>
<dbReference type="Proteomes" id="UP000507470">
    <property type="component" value="Unassembled WGS sequence"/>
</dbReference>